<protein>
    <recommendedName>
        <fullName evidence="3">F-box domain-containing protein</fullName>
    </recommendedName>
</protein>
<dbReference type="EMBL" id="JAWWNJ010000005">
    <property type="protein sequence ID" value="KAK7055874.1"/>
    <property type="molecule type" value="Genomic_DNA"/>
</dbReference>
<accession>A0AAW0DU17</accession>
<sequence length="379" mass="42818">MLSSLEADRKRLAEIDSKILEIGDDGPDSELCLERELTQKRLDDYKYPVLTLPDETILEIFLQLLPVYPVSPPRTGLGSPTLLSHICSQWRNVALATPRLWRGIPVLLYRHPKSAERRRRQMDLTNTWLVRSRSLPLSLDIISKGLKGVIDGPGLYEGVVAQIHRWEHVRMSSDIIGMGVFNDPLPSLRSVRLKLDGNDEEYPRNTVFKQAPLLRALSGSSSLLLYATLPWSQLTSLALEGFYPHFVPILRKTPNLLHCELQINDTWDLPCDPFRIQLLRLTSLVLKGPWCFPMSRQSTHELMRSISTPALRRLTVAASILGAYPRSSTPALATFISNSEDCELEELNVVYEQGGADPDCESEYRREFPAISNIFVGGF</sequence>
<evidence type="ECO:0008006" key="3">
    <source>
        <dbReference type="Google" id="ProtNLM"/>
    </source>
</evidence>
<name>A0AAW0DU17_9AGAR</name>
<comment type="caution">
    <text evidence="1">The sequence shown here is derived from an EMBL/GenBank/DDBJ whole genome shotgun (WGS) entry which is preliminary data.</text>
</comment>
<keyword evidence="2" id="KW-1185">Reference proteome</keyword>
<reference evidence="1 2" key="1">
    <citation type="journal article" date="2024" name="J Genomics">
        <title>Draft genome sequencing and assembly of Favolaschia claudopus CIRM-BRFM 2984 isolated from oak limbs.</title>
        <authorList>
            <person name="Navarro D."/>
            <person name="Drula E."/>
            <person name="Chaduli D."/>
            <person name="Cazenave R."/>
            <person name="Ahrendt S."/>
            <person name="Wang J."/>
            <person name="Lipzen A."/>
            <person name="Daum C."/>
            <person name="Barry K."/>
            <person name="Grigoriev I.V."/>
            <person name="Favel A."/>
            <person name="Rosso M.N."/>
            <person name="Martin F."/>
        </authorList>
    </citation>
    <scope>NUCLEOTIDE SEQUENCE [LARGE SCALE GENOMIC DNA]</scope>
    <source>
        <strain evidence="1 2">CIRM-BRFM 2984</strain>
    </source>
</reference>
<organism evidence="1 2">
    <name type="scientific">Favolaschia claudopus</name>
    <dbReference type="NCBI Taxonomy" id="2862362"/>
    <lineage>
        <taxon>Eukaryota</taxon>
        <taxon>Fungi</taxon>
        <taxon>Dikarya</taxon>
        <taxon>Basidiomycota</taxon>
        <taxon>Agaricomycotina</taxon>
        <taxon>Agaricomycetes</taxon>
        <taxon>Agaricomycetidae</taxon>
        <taxon>Agaricales</taxon>
        <taxon>Marasmiineae</taxon>
        <taxon>Mycenaceae</taxon>
        <taxon>Favolaschia</taxon>
    </lineage>
</organism>
<evidence type="ECO:0000313" key="1">
    <source>
        <dbReference type="EMBL" id="KAK7055874.1"/>
    </source>
</evidence>
<evidence type="ECO:0000313" key="2">
    <source>
        <dbReference type="Proteomes" id="UP001362999"/>
    </source>
</evidence>
<dbReference type="AlphaFoldDB" id="A0AAW0DU17"/>
<dbReference type="Gene3D" id="1.20.1280.50">
    <property type="match status" value="1"/>
</dbReference>
<proteinExistence type="predicted"/>
<dbReference type="Proteomes" id="UP001362999">
    <property type="component" value="Unassembled WGS sequence"/>
</dbReference>
<gene>
    <name evidence="1" type="ORF">R3P38DRAFT_3253841</name>
</gene>